<dbReference type="EMBL" id="CP015136">
    <property type="protein sequence ID" value="AMY12342.1"/>
    <property type="molecule type" value="Genomic_DNA"/>
</dbReference>
<feature type="transmembrane region" description="Helical" evidence="4">
    <location>
        <begin position="148"/>
        <end position="169"/>
    </location>
</feature>
<dbReference type="InterPro" id="IPR019734">
    <property type="entry name" value="TPR_rpt"/>
</dbReference>
<dbReference type="GO" id="GO:0006355">
    <property type="term" value="P:regulation of DNA-templated transcription"/>
    <property type="evidence" value="ECO:0007669"/>
    <property type="project" value="InterPro"/>
</dbReference>
<feature type="repeat" description="TPR" evidence="2">
    <location>
        <begin position="470"/>
        <end position="503"/>
    </location>
</feature>
<feature type="DNA-binding region" description="OmpR/PhoB-type" evidence="3">
    <location>
        <begin position="6"/>
        <end position="103"/>
    </location>
</feature>
<evidence type="ECO:0000256" key="2">
    <source>
        <dbReference type="PROSITE-ProRule" id="PRU00339"/>
    </source>
</evidence>
<dbReference type="SUPFAM" id="SSF48452">
    <property type="entry name" value="TPR-like"/>
    <property type="match status" value="1"/>
</dbReference>
<dbReference type="InterPro" id="IPR016032">
    <property type="entry name" value="Sig_transdc_resp-reg_C-effctor"/>
</dbReference>
<keyword evidence="4" id="KW-0812">Transmembrane</keyword>
<dbReference type="InterPro" id="IPR036388">
    <property type="entry name" value="WH-like_DNA-bd_sf"/>
</dbReference>
<dbReference type="CDD" id="cd00383">
    <property type="entry name" value="trans_reg_C"/>
    <property type="match status" value="1"/>
</dbReference>
<keyword evidence="4" id="KW-1133">Transmembrane helix</keyword>
<dbReference type="SMART" id="SM00028">
    <property type="entry name" value="TPR"/>
    <property type="match status" value="5"/>
</dbReference>
<dbReference type="Gene3D" id="1.25.40.10">
    <property type="entry name" value="Tetratricopeptide repeat domain"/>
    <property type="match status" value="2"/>
</dbReference>
<dbReference type="GO" id="GO:0000160">
    <property type="term" value="P:phosphorelay signal transduction system"/>
    <property type="evidence" value="ECO:0007669"/>
    <property type="project" value="InterPro"/>
</dbReference>
<dbReference type="PANTHER" id="PTHR12558">
    <property type="entry name" value="CELL DIVISION CYCLE 16,23,27"/>
    <property type="match status" value="1"/>
</dbReference>
<protein>
    <submittedName>
        <fullName evidence="6">Transcriptional activator CadC</fullName>
    </submittedName>
</protein>
<dbReference type="STRING" id="1855912.LuPra_05615"/>
<dbReference type="PROSITE" id="PS50005">
    <property type="entry name" value="TPR"/>
    <property type="match status" value="1"/>
</dbReference>
<dbReference type="GO" id="GO:0003677">
    <property type="term" value="F:DNA binding"/>
    <property type="evidence" value="ECO:0007669"/>
    <property type="project" value="UniProtKB-UniRule"/>
</dbReference>
<dbReference type="KEGG" id="abac:LuPra_05615"/>
<gene>
    <name evidence="6" type="primary">cadC_15</name>
    <name evidence="6" type="ORF">LuPra_05615</name>
</gene>
<dbReference type="AlphaFoldDB" id="A0A143PUS3"/>
<dbReference type="RefSeq" id="WP_110173807.1">
    <property type="nucleotide sequence ID" value="NZ_CP015136.1"/>
</dbReference>
<dbReference type="InterPro" id="IPR001867">
    <property type="entry name" value="OmpR/PhoB-type_DNA-bd"/>
</dbReference>
<sequence length="645" mass="71121">MSDPAPAVYGFGEWRVDLTRRLVLRHDQPVPLPPRAFDTLLFLLQHRGRVVGKDELLQAVWPDTFVENNLNQSISALRRAFGERRGDHRFIATVAGRGYQFVAETHLAPPEATAVAPDPVVTGIAEPATSPVRTAVVRAGTANRRGMWTAVALVALSIVGGLGLTTWSWSKQSPGIPRRIAVLPFKALVPDAADTSLQFGMAEAIIGKLAALRDLTVRPMSAVRRYAAADQDPIDAGRELGVDAVLDGQVQRWGDRVRITARLVRVADDRQLWAGQFDEAFNDIFALQTSISEQVTRSLALTLTPGERTRLARRHTADPVAYQLYMKARVFAAQSNRDSMQRAIALLEDATARDSGYALAHAALAECYSRLPVTSDVPPLEAFPRARQAATHALQLDAELADAHVTLGWIALWHDWDWEASEAAFKRALALQADNASAHMGYGHLLSDLGRNDDARREADLALASDPVSALAMTLQGHFLYQSRRYEEEAQAVRQALDLAPDFWVAWVTLAKIDMTRGRRDAALEQLARAVELSGGSSEPLSLIAYAHALAGRRAEARRALQELETRARERYVPAYYVAVVHLGLGDTPATMRWLERAYTERDAHLVFLAADPKWDVLRRDAGFARLLKQLRLPLLGPENSGSTH</sequence>
<evidence type="ECO:0000256" key="4">
    <source>
        <dbReference type="SAM" id="Phobius"/>
    </source>
</evidence>
<proteinExistence type="predicted"/>
<dbReference type="PANTHER" id="PTHR12558:SF33">
    <property type="entry name" value="BLL7664 PROTEIN"/>
    <property type="match status" value="1"/>
</dbReference>
<dbReference type="PROSITE" id="PS51755">
    <property type="entry name" value="OMPR_PHOB"/>
    <property type="match status" value="1"/>
</dbReference>
<organism evidence="6 7">
    <name type="scientific">Luteitalea pratensis</name>
    <dbReference type="NCBI Taxonomy" id="1855912"/>
    <lineage>
        <taxon>Bacteria</taxon>
        <taxon>Pseudomonadati</taxon>
        <taxon>Acidobacteriota</taxon>
        <taxon>Vicinamibacteria</taxon>
        <taxon>Vicinamibacterales</taxon>
        <taxon>Vicinamibacteraceae</taxon>
        <taxon>Luteitalea</taxon>
    </lineage>
</organism>
<reference evidence="6 7" key="1">
    <citation type="journal article" date="2016" name="Genome Announc.">
        <title>First Complete Genome Sequence of a Subdivision 6 Acidobacterium Strain.</title>
        <authorList>
            <person name="Huang S."/>
            <person name="Vieira S."/>
            <person name="Bunk B."/>
            <person name="Riedel T."/>
            <person name="Sproer C."/>
            <person name="Overmann J."/>
        </authorList>
    </citation>
    <scope>NUCLEOTIDE SEQUENCE [LARGE SCALE GENOMIC DNA]</scope>
    <source>
        <strain evidence="7">DSM 100886 HEG_-6_39</strain>
    </source>
</reference>
<dbReference type="SUPFAM" id="SSF46894">
    <property type="entry name" value="C-terminal effector domain of the bipartite response regulators"/>
    <property type="match status" value="1"/>
</dbReference>
<evidence type="ECO:0000313" key="7">
    <source>
        <dbReference type="Proteomes" id="UP000076079"/>
    </source>
</evidence>
<dbReference type="Proteomes" id="UP000076079">
    <property type="component" value="Chromosome"/>
</dbReference>
<evidence type="ECO:0000259" key="5">
    <source>
        <dbReference type="PROSITE" id="PS51755"/>
    </source>
</evidence>
<dbReference type="Pfam" id="PF00486">
    <property type="entry name" value="Trans_reg_C"/>
    <property type="match status" value="1"/>
</dbReference>
<keyword evidence="7" id="KW-1185">Reference proteome</keyword>
<dbReference type="Gene3D" id="1.10.10.10">
    <property type="entry name" value="Winged helix-like DNA-binding domain superfamily/Winged helix DNA-binding domain"/>
    <property type="match status" value="1"/>
</dbReference>
<keyword evidence="2" id="KW-0802">TPR repeat</keyword>
<dbReference type="OrthoDB" id="105971at2"/>
<feature type="domain" description="OmpR/PhoB-type" evidence="5">
    <location>
        <begin position="6"/>
        <end position="103"/>
    </location>
</feature>
<dbReference type="InterPro" id="IPR011990">
    <property type="entry name" value="TPR-like_helical_dom_sf"/>
</dbReference>
<keyword evidence="4" id="KW-0472">Membrane</keyword>
<name>A0A143PUS3_LUTPR</name>
<reference evidence="7" key="2">
    <citation type="submission" date="2016-04" db="EMBL/GenBank/DDBJ databases">
        <title>First Complete Genome Sequence of a Subdivision 6 Acidobacterium.</title>
        <authorList>
            <person name="Huang S."/>
            <person name="Vieira S."/>
            <person name="Bunk B."/>
            <person name="Riedel T."/>
            <person name="Sproeer C."/>
            <person name="Overmann J."/>
        </authorList>
    </citation>
    <scope>NUCLEOTIDE SEQUENCE [LARGE SCALE GENOMIC DNA]</scope>
    <source>
        <strain evidence="7">DSM 100886 HEG_-6_39</strain>
    </source>
</reference>
<evidence type="ECO:0000256" key="1">
    <source>
        <dbReference type="ARBA" id="ARBA00023125"/>
    </source>
</evidence>
<evidence type="ECO:0000256" key="3">
    <source>
        <dbReference type="PROSITE-ProRule" id="PRU01091"/>
    </source>
</evidence>
<dbReference type="SMART" id="SM00862">
    <property type="entry name" value="Trans_reg_C"/>
    <property type="match status" value="1"/>
</dbReference>
<accession>A0A143PUS3</accession>
<evidence type="ECO:0000313" key="6">
    <source>
        <dbReference type="EMBL" id="AMY12342.1"/>
    </source>
</evidence>
<keyword evidence="1 3" id="KW-0238">DNA-binding</keyword>
<dbReference type="Gene3D" id="3.40.50.10610">
    <property type="entry name" value="ABC-type transport auxiliary lipoprotein component"/>
    <property type="match status" value="1"/>
</dbReference>